<dbReference type="OrthoDB" id="177623at2157"/>
<dbReference type="InterPro" id="IPR002753">
    <property type="entry name" value="UPF0058"/>
</dbReference>
<dbReference type="AlphaFoldDB" id="A0A0W1RAG7"/>
<dbReference type="Gene3D" id="1.20.1270.110">
    <property type="entry name" value="Uncharacterised protein family UPF0058"/>
    <property type="match status" value="1"/>
</dbReference>
<dbReference type="EMBL" id="LOPU01000018">
    <property type="protein sequence ID" value="KTG10398.1"/>
    <property type="molecule type" value="Genomic_DNA"/>
</dbReference>
<name>A0A0W1RAG7_9EURY</name>
<sequence length="79" mass="8949">MKKQELVQYHSLLVLLGQEYVRRGDATRADFEPYRKLGVTPMSLQASRADHEEAVVTLVHILATRSTSETTRESTVAFD</sequence>
<keyword evidence="2" id="KW-1185">Reference proteome</keyword>
<protein>
    <recommendedName>
        <fullName evidence="3">Metal-binding protein</fullName>
    </recommendedName>
</protein>
<evidence type="ECO:0000313" key="2">
    <source>
        <dbReference type="Proteomes" id="UP000054387"/>
    </source>
</evidence>
<dbReference type="SUPFAM" id="SSF140371">
    <property type="entry name" value="Vng1086c-like"/>
    <property type="match status" value="1"/>
</dbReference>
<reference evidence="1 2" key="1">
    <citation type="submission" date="2015-12" db="EMBL/GenBank/DDBJ databases">
        <title>Haloprofundus marisrubri gen. nov., sp. nov., an extremely halophilic archaeon isolated from the Discovery deep brine-seawater interface in the Red Sea.</title>
        <authorList>
            <person name="Zhang G."/>
            <person name="Stingl U."/>
            <person name="Rashid M."/>
        </authorList>
    </citation>
    <scope>NUCLEOTIDE SEQUENCE [LARGE SCALE GENOMIC DNA]</scope>
    <source>
        <strain evidence="1 2">SB9</strain>
    </source>
</reference>
<dbReference type="STRING" id="1514971.AUR64_12590"/>
<dbReference type="RefSeq" id="WP_058581751.1">
    <property type="nucleotide sequence ID" value="NZ_LOPU01000018.1"/>
</dbReference>
<proteinExistence type="predicted"/>
<organism evidence="1 2">
    <name type="scientific">Haloprofundus marisrubri</name>
    <dbReference type="NCBI Taxonomy" id="1514971"/>
    <lineage>
        <taxon>Archaea</taxon>
        <taxon>Methanobacteriati</taxon>
        <taxon>Methanobacteriota</taxon>
        <taxon>Stenosarchaea group</taxon>
        <taxon>Halobacteria</taxon>
        <taxon>Halobacteriales</taxon>
        <taxon>Haloferacaceae</taxon>
        <taxon>Haloprofundus</taxon>
    </lineage>
</organism>
<evidence type="ECO:0008006" key="3">
    <source>
        <dbReference type="Google" id="ProtNLM"/>
    </source>
</evidence>
<dbReference type="InterPro" id="IPR036519">
    <property type="entry name" value="UPF0058_sf"/>
</dbReference>
<gene>
    <name evidence="1" type="ORF">AUR64_12590</name>
</gene>
<accession>A0A0W1RAG7</accession>
<dbReference type="Proteomes" id="UP000054387">
    <property type="component" value="Unassembled WGS sequence"/>
</dbReference>
<evidence type="ECO:0000313" key="1">
    <source>
        <dbReference type="EMBL" id="KTG10398.1"/>
    </source>
</evidence>
<comment type="caution">
    <text evidence="1">The sequence shown here is derived from an EMBL/GenBank/DDBJ whole genome shotgun (WGS) entry which is preliminary data.</text>
</comment>
<dbReference type="Pfam" id="PF01893">
    <property type="entry name" value="UPF0058"/>
    <property type="match status" value="1"/>
</dbReference>